<dbReference type="Proteomes" id="UP000095281">
    <property type="component" value="Unplaced"/>
</dbReference>
<accession>A0A1I8BQ60</accession>
<dbReference type="GO" id="GO:0005829">
    <property type="term" value="C:cytosol"/>
    <property type="evidence" value="ECO:0007669"/>
    <property type="project" value="TreeGrafter"/>
</dbReference>
<evidence type="ECO:0000313" key="2">
    <source>
        <dbReference type="WBParaSite" id="MhA1_Contig440.frz3.gene5"/>
    </source>
</evidence>
<dbReference type="AlphaFoldDB" id="A0A1I8BQ60"/>
<organism evidence="1 2">
    <name type="scientific">Meloidogyne hapla</name>
    <name type="common">Root-knot nematode worm</name>
    <dbReference type="NCBI Taxonomy" id="6305"/>
    <lineage>
        <taxon>Eukaryota</taxon>
        <taxon>Metazoa</taxon>
        <taxon>Ecdysozoa</taxon>
        <taxon>Nematoda</taxon>
        <taxon>Chromadorea</taxon>
        <taxon>Rhabditida</taxon>
        <taxon>Tylenchina</taxon>
        <taxon>Tylenchomorpha</taxon>
        <taxon>Tylenchoidea</taxon>
        <taxon>Meloidogynidae</taxon>
        <taxon>Meloidogyninae</taxon>
        <taxon>Meloidogyne</taxon>
    </lineage>
</organism>
<dbReference type="WBParaSite" id="MhA1_Contig440.frz3.gene5">
    <property type="protein sequence ID" value="MhA1_Contig440.frz3.gene5"/>
    <property type="gene ID" value="MhA1_Contig440.frz3.gene5"/>
</dbReference>
<keyword evidence="1" id="KW-1185">Reference proteome</keyword>
<name>A0A1I8BQ60_MELHA</name>
<reference evidence="2" key="1">
    <citation type="submission" date="2016-11" db="UniProtKB">
        <authorList>
            <consortium name="WormBaseParasite"/>
        </authorList>
    </citation>
    <scope>IDENTIFICATION</scope>
</reference>
<sequence length="456" mass="52080">MKIKEGRLHYHYVYNGRVSSAFQKKFEKHLTLNTREYMVQTVITLLIQYLSEAPEMDNRLGRALRRLSCHQSGLPFLLEMDFQRIIISRLIRRNCLLNRYARPCVRCDVRRDFGRLLLSDHALLADSRMGEYILLTKRMDSAENLLDSSDCDNAKIYTLMAALILIRQPERRSRFFLKFRPIDALFDKFGSLLRKCSLNEISLNGDSTEANLCCNIIATLSSIFPHQLLESSLNSNSFSKIFPNESSKKCFLLEKNLNDVNSKEILNFKNNNGELLLSVLKEDLCNFNEYFSGMFGSEFIEKLEYKDQFIFDPEEENCCSQEDFIKFLHFSIGCPFGSQCTSVEDAQTCSSLLYLADKYLCNRLLDFLLSGGLAARLVTGQTLAFFLPLVLAIPTLAYGGGLKDICMLVLLQYSNNSELLYTLRHIAKCDSGKSTTKAVDSLIEMLHTFISCLSQG</sequence>
<protein>
    <submittedName>
        <fullName evidence="2">BTB domain-containing protein</fullName>
    </submittedName>
</protein>
<proteinExistence type="predicted"/>
<dbReference type="PANTHER" id="PTHR23312">
    <property type="entry name" value="ARMC5 ARMADILLO REPEAT-CONTAINING -RELATED"/>
    <property type="match status" value="1"/>
</dbReference>
<dbReference type="GO" id="GO:0009653">
    <property type="term" value="P:anatomical structure morphogenesis"/>
    <property type="evidence" value="ECO:0007669"/>
    <property type="project" value="TreeGrafter"/>
</dbReference>
<dbReference type="PANTHER" id="PTHR23312:SF8">
    <property type="entry name" value="ARMADILLO REPEAT-CONTAINING PROTEIN 5"/>
    <property type="match status" value="1"/>
</dbReference>
<evidence type="ECO:0000313" key="1">
    <source>
        <dbReference type="Proteomes" id="UP000095281"/>
    </source>
</evidence>
<dbReference type="OMA" id="TEANLCC"/>